<reference evidence="3" key="1">
    <citation type="submission" date="2022-11" db="UniProtKB">
        <authorList>
            <consortium name="WormBaseParasite"/>
        </authorList>
    </citation>
    <scope>IDENTIFICATION</scope>
</reference>
<organism evidence="2 3">
    <name type="scientific">Panagrolaimus superbus</name>
    <dbReference type="NCBI Taxonomy" id="310955"/>
    <lineage>
        <taxon>Eukaryota</taxon>
        <taxon>Metazoa</taxon>
        <taxon>Ecdysozoa</taxon>
        <taxon>Nematoda</taxon>
        <taxon>Chromadorea</taxon>
        <taxon>Rhabditida</taxon>
        <taxon>Tylenchina</taxon>
        <taxon>Panagrolaimomorpha</taxon>
        <taxon>Panagrolaimoidea</taxon>
        <taxon>Panagrolaimidae</taxon>
        <taxon>Panagrolaimus</taxon>
    </lineage>
</organism>
<evidence type="ECO:0000256" key="1">
    <source>
        <dbReference type="SAM" id="MobiDB-lite"/>
    </source>
</evidence>
<feature type="region of interest" description="Disordered" evidence="1">
    <location>
        <begin position="1"/>
        <end position="89"/>
    </location>
</feature>
<dbReference type="AlphaFoldDB" id="A0A914YP01"/>
<dbReference type="WBParaSite" id="PSU_v2.g2580.t1">
    <property type="protein sequence ID" value="PSU_v2.g2580.t1"/>
    <property type="gene ID" value="PSU_v2.g2580"/>
</dbReference>
<feature type="compositionally biased region" description="Basic and acidic residues" evidence="1">
    <location>
        <begin position="1"/>
        <end position="10"/>
    </location>
</feature>
<accession>A0A914YP01</accession>
<keyword evidence="2" id="KW-1185">Reference proteome</keyword>
<dbReference type="Proteomes" id="UP000887577">
    <property type="component" value="Unplaced"/>
</dbReference>
<evidence type="ECO:0000313" key="2">
    <source>
        <dbReference type="Proteomes" id="UP000887577"/>
    </source>
</evidence>
<proteinExistence type="predicted"/>
<sequence>MRSTRDRRLMSLEGNNNNNNNNSGAVTNNSRQNGNFVTRSWARISGRRKKQPRPPPIEEGVEISEEQIPSTSSSQQIPWKLAHHEEKPK</sequence>
<evidence type="ECO:0000313" key="3">
    <source>
        <dbReference type="WBParaSite" id="PSU_v2.g2580.t1"/>
    </source>
</evidence>
<protein>
    <submittedName>
        <fullName evidence="3">Uncharacterized protein</fullName>
    </submittedName>
</protein>
<feature type="compositionally biased region" description="Low complexity" evidence="1">
    <location>
        <begin position="66"/>
        <end position="78"/>
    </location>
</feature>
<feature type="compositionally biased region" description="Polar residues" evidence="1">
    <location>
        <begin position="23"/>
        <end position="38"/>
    </location>
</feature>
<name>A0A914YP01_9BILA</name>